<keyword evidence="4 12" id="KW-0699">rRNA-binding</keyword>
<dbReference type="InterPro" id="IPR003593">
    <property type="entry name" value="AAA+_ATPase"/>
</dbReference>
<feature type="region of interest" description="PtIM" evidence="12">
    <location>
        <begin position="242"/>
        <end position="322"/>
    </location>
</feature>
<comment type="function">
    <text evidence="12">A translation factor that gates the progression of the 70S ribosomal initiation complex (IC, containing tRNA(fMet) in the P-site) into the translation elongation cycle by using a mechanism sensitive to the ATP/ADP ratio. Binds to the 70S ribosome E-site where it modulates the state of the translating ribosome during subunit translocation. ATP hydrolysis probably frees it from the ribosome, which can enter the elongation phase.</text>
</comment>
<dbReference type="GO" id="GO:0006412">
    <property type="term" value="P:translation"/>
    <property type="evidence" value="ECO:0007669"/>
    <property type="project" value="UniProtKB-KW"/>
</dbReference>
<evidence type="ECO:0000256" key="12">
    <source>
        <dbReference type="HAMAP-Rule" id="MF_00847"/>
    </source>
</evidence>
<dbReference type="GO" id="GO:0016887">
    <property type="term" value="F:ATP hydrolysis activity"/>
    <property type="evidence" value="ECO:0007669"/>
    <property type="project" value="UniProtKB-UniRule"/>
</dbReference>
<dbReference type="FunFam" id="3.40.50.300:FF:000011">
    <property type="entry name" value="Putative ABC transporter ATP-binding component"/>
    <property type="match status" value="1"/>
</dbReference>
<dbReference type="Proteomes" id="UP000610558">
    <property type="component" value="Unassembled WGS sequence"/>
</dbReference>
<evidence type="ECO:0000256" key="10">
    <source>
        <dbReference type="ARBA" id="ARBA00022884"/>
    </source>
</evidence>
<dbReference type="InterPro" id="IPR027417">
    <property type="entry name" value="P-loop_NTPase"/>
</dbReference>
<keyword evidence="10 12" id="KW-0694">RNA-binding</keyword>
<gene>
    <name evidence="12 14" type="primary">ettA</name>
    <name evidence="14" type="ORF">IB286_01750</name>
</gene>
<feature type="binding site" evidence="12">
    <location>
        <begin position="39"/>
        <end position="46"/>
    </location>
    <ligand>
        <name>ATP</name>
        <dbReference type="ChEBI" id="CHEBI:30616"/>
        <label>1</label>
    </ligand>
</feature>
<evidence type="ECO:0000313" key="15">
    <source>
        <dbReference type="Proteomes" id="UP000610558"/>
    </source>
</evidence>
<name>A0A927C0N5_9GAMM</name>
<dbReference type="Pfam" id="PF00005">
    <property type="entry name" value="ABC_tran"/>
    <property type="match status" value="2"/>
</dbReference>
<organism evidence="14 15">
    <name type="scientific">Spongiibacter pelagi</name>
    <dbReference type="NCBI Taxonomy" id="2760804"/>
    <lineage>
        <taxon>Bacteria</taxon>
        <taxon>Pseudomonadati</taxon>
        <taxon>Pseudomonadota</taxon>
        <taxon>Gammaproteobacteria</taxon>
        <taxon>Cellvibrionales</taxon>
        <taxon>Spongiibacteraceae</taxon>
        <taxon>Spongiibacter</taxon>
    </lineage>
</organism>
<evidence type="ECO:0000256" key="11">
    <source>
        <dbReference type="ARBA" id="ARBA00022917"/>
    </source>
</evidence>
<dbReference type="EC" id="3.6.1.-" evidence="12"/>
<keyword evidence="3 12" id="KW-0820">tRNA-binding</keyword>
<evidence type="ECO:0000256" key="1">
    <source>
        <dbReference type="ARBA" id="ARBA00005868"/>
    </source>
</evidence>
<dbReference type="HAMAP" id="MF_00847">
    <property type="entry name" value="EttA"/>
    <property type="match status" value="1"/>
</dbReference>
<dbReference type="AlphaFoldDB" id="A0A927C0N5"/>
<feature type="domain" description="ABC transporter" evidence="13">
    <location>
        <begin position="324"/>
        <end position="549"/>
    </location>
</feature>
<keyword evidence="11 12" id="KW-0648">Protein biosynthesis</keyword>
<evidence type="ECO:0000256" key="2">
    <source>
        <dbReference type="ARBA" id="ARBA00022490"/>
    </source>
</evidence>
<evidence type="ECO:0000256" key="7">
    <source>
        <dbReference type="ARBA" id="ARBA00022801"/>
    </source>
</evidence>
<evidence type="ECO:0000256" key="4">
    <source>
        <dbReference type="ARBA" id="ARBA00022730"/>
    </source>
</evidence>
<evidence type="ECO:0000256" key="5">
    <source>
        <dbReference type="ARBA" id="ARBA00022737"/>
    </source>
</evidence>
<protein>
    <recommendedName>
        <fullName evidence="12">Energy-dependent translational throttle protein EttA</fullName>
        <ecNumber evidence="12">3.6.1.-</ecNumber>
    </recommendedName>
    <alternativeName>
        <fullName evidence="12">Translational regulatory factor EttA</fullName>
    </alternativeName>
</protein>
<dbReference type="EMBL" id="JACXLD010000001">
    <property type="protein sequence ID" value="MBD2857712.1"/>
    <property type="molecule type" value="Genomic_DNA"/>
</dbReference>
<dbReference type="CDD" id="cd03221">
    <property type="entry name" value="ABCF_EF-3"/>
    <property type="match status" value="2"/>
</dbReference>
<accession>A0A927C0N5</accession>
<dbReference type="FunFam" id="3.40.50.300:FF:000183">
    <property type="entry name" value="ABC transporter ATP-binding protein yjjK"/>
    <property type="match status" value="1"/>
</dbReference>
<dbReference type="GO" id="GO:0043022">
    <property type="term" value="F:ribosome binding"/>
    <property type="evidence" value="ECO:0007669"/>
    <property type="project" value="UniProtKB-UniRule"/>
</dbReference>
<dbReference type="InterPro" id="IPR017871">
    <property type="entry name" value="ABC_transporter-like_CS"/>
</dbReference>
<dbReference type="PROSITE" id="PS00211">
    <property type="entry name" value="ABC_TRANSPORTER_1"/>
    <property type="match status" value="1"/>
</dbReference>
<dbReference type="NCBIfam" id="TIGR03719">
    <property type="entry name" value="ABC_ABC_ChvD"/>
    <property type="match status" value="1"/>
</dbReference>
<dbReference type="GO" id="GO:0019843">
    <property type="term" value="F:rRNA binding"/>
    <property type="evidence" value="ECO:0007669"/>
    <property type="project" value="UniProtKB-UniRule"/>
</dbReference>
<comment type="catalytic activity">
    <reaction evidence="12">
        <text>ATP + H2O = ADP + phosphate + H(+)</text>
        <dbReference type="Rhea" id="RHEA:13065"/>
        <dbReference type="ChEBI" id="CHEBI:15377"/>
        <dbReference type="ChEBI" id="CHEBI:15378"/>
        <dbReference type="ChEBI" id="CHEBI:30616"/>
        <dbReference type="ChEBI" id="CHEBI:43474"/>
        <dbReference type="ChEBI" id="CHEBI:456216"/>
    </reaction>
</comment>
<comment type="domain">
    <text evidence="12">The arm domain is inserted in the first ABC transporter domain. Probably contacts ribosomal protein L1.</text>
</comment>
<reference evidence="14" key="1">
    <citation type="submission" date="2020-09" db="EMBL/GenBank/DDBJ databases">
        <authorList>
            <person name="Yoon J.-W."/>
        </authorList>
    </citation>
    <scope>NUCLEOTIDE SEQUENCE</scope>
    <source>
        <strain evidence="14">KMU-158</strain>
    </source>
</reference>
<dbReference type="Gene3D" id="3.40.50.300">
    <property type="entry name" value="P-loop containing nucleotide triphosphate hydrolases"/>
    <property type="match status" value="2"/>
</dbReference>
<proteinExistence type="inferred from homology"/>
<dbReference type="InterPro" id="IPR032781">
    <property type="entry name" value="ABC_tran_Xtn"/>
</dbReference>
<keyword evidence="8 12" id="KW-0067">ATP-binding</keyword>
<evidence type="ECO:0000256" key="8">
    <source>
        <dbReference type="ARBA" id="ARBA00022840"/>
    </source>
</evidence>
<dbReference type="Pfam" id="PF12848">
    <property type="entry name" value="ABC_tran_Xtn"/>
    <property type="match status" value="1"/>
</dbReference>
<evidence type="ECO:0000259" key="13">
    <source>
        <dbReference type="PROSITE" id="PS50893"/>
    </source>
</evidence>
<feature type="binding site" evidence="12">
    <location>
        <begin position="356"/>
        <end position="363"/>
    </location>
    <ligand>
        <name>ATP</name>
        <dbReference type="ChEBI" id="CHEBI:30616"/>
        <label>2</label>
    </ligand>
</feature>
<comment type="subcellular location">
    <subcellularLocation>
        <location evidence="12">Cytoplasm</location>
    </subcellularLocation>
    <text evidence="12">Associates with ribosomes and polysomes.</text>
</comment>
<dbReference type="InterPro" id="IPR022374">
    <property type="entry name" value="EttA"/>
</dbReference>
<dbReference type="RefSeq" id="WP_190761934.1">
    <property type="nucleotide sequence ID" value="NZ_JACXLD010000001.1"/>
</dbReference>
<evidence type="ECO:0000313" key="14">
    <source>
        <dbReference type="EMBL" id="MBD2857712.1"/>
    </source>
</evidence>
<comment type="caution">
    <text evidence="14">The sequence shown here is derived from an EMBL/GenBank/DDBJ whole genome shotgun (WGS) entry which is preliminary data.</text>
</comment>
<dbReference type="SUPFAM" id="SSF52540">
    <property type="entry name" value="P-loop containing nucleoside triphosphate hydrolases"/>
    <property type="match status" value="2"/>
</dbReference>
<keyword evidence="9 12" id="KW-0810">Translation regulation</keyword>
<dbReference type="NCBIfam" id="NF008775">
    <property type="entry name" value="PRK11819.1"/>
    <property type="match status" value="1"/>
</dbReference>
<dbReference type="PANTHER" id="PTHR43858">
    <property type="entry name" value="ENERGY-DEPENDENT TRANSLATIONAL THROTTLE PROTEIN ETTA"/>
    <property type="match status" value="1"/>
</dbReference>
<dbReference type="PROSITE" id="PS50893">
    <property type="entry name" value="ABC_TRANSPORTER_2"/>
    <property type="match status" value="2"/>
</dbReference>
<dbReference type="PANTHER" id="PTHR43858:SF1">
    <property type="entry name" value="ABC TRANSPORTER-RELATED PROTEIN"/>
    <property type="match status" value="1"/>
</dbReference>
<comment type="domain">
    <text evidence="12">The P-site tRNA interaction motif (PtIM domain) probably interacts with the P-site tRNA(fMet) as well as the 23S rRNA.</text>
</comment>
<evidence type="ECO:0000256" key="9">
    <source>
        <dbReference type="ARBA" id="ARBA00022845"/>
    </source>
</evidence>
<dbReference type="GO" id="GO:0005524">
    <property type="term" value="F:ATP binding"/>
    <property type="evidence" value="ECO:0007669"/>
    <property type="project" value="UniProtKB-UniRule"/>
</dbReference>
<keyword evidence="5 12" id="KW-0677">Repeat</keyword>
<dbReference type="GO" id="GO:0045900">
    <property type="term" value="P:negative regulation of translational elongation"/>
    <property type="evidence" value="ECO:0007669"/>
    <property type="project" value="UniProtKB-UniRule"/>
</dbReference>
<feature type="region of interest" description="Arm" evidence="12">
    <location>
        <begin position="95"/>
        <end position="139"/>
    </location>
</feature>
<feature type="domain" description="ABC transporter" evidence="13">
    <location>
        <begin position="6"/>
        <end position="259"/>
    </location>
</feature>
<evidence type="ECO:0000256" key="6">
    <source>
        <dbReference type="ARBA" id="ARBA00022741"/>
    </source>
</evidence>
<keyword evidence="15" id="KW-1185">Reference proteome</keyword>
<dbReference type="GO" id="GO:0000049">
    <property type="term" value="F:tRNA binding"/>
    <property type="evidence" value="ECO:0007669"/>
    <property type="project" value="UniProtKB-UniRule"/>
</dbReference>
<comment type="similarity">
    <text evidence="1 12">Belongs to the ABC transporter superfamily. ABCF family. Translational throttle EttA subfamily.</text>
</comment>
<dbReference type="GO" id="GO:0005737">
    <property type="term" value="C:cytoplasm"/>
    <property type="evidence" value="ECO:0007669"/>
    <property type="project" value="UniProtKB-SubCell"/>
</dbReference>
<keyword evidence="6 12" id="KW-0547">Nucleotide-binding</keyword>
<sequence length="553" mass="61308">MAQFVYTMNRVGKVVPPKREILHDISLSFFPGAKIGVLGLNGAGKSTLLRIMAGVDTEFSGEARPQPGIKIGYLSQEPELDPSKDVRGNVEDGVAEAKSALIELDQIYAAYAEPDADFDALAKRQGELENIIQATDAHNLDHKLEVAADALRLPPWDADVTKLSGGERRRVALCRLLMSAPDMLLLDEPTNHLDAESVAWLERFLCDFPGTVVAITHDRYFLDNAAGWILELDRGRGIPYEGNYSDWLEAKEKRLEQEAKTEASRKKAIASELEWVRSNAKGRQSKSKARLARFEEMQSQEFQTRSETNEIYIPPGPRLGDKVIEVNNVSKGYGDRALISNLSFSIPKGAIVGIIGGNGAGKSTLFRMLSGKEQPDSGSIELGETVKLVSVEQMRDALDDSQTVWEAVSDGRDILQIGGYEIPSRAYIGRFNFKGSDQQKRVGELSGGERGRLQLACTLKEGGNVLLLDEPSNDLDVETLRALEEALLNFPGCAMVISHDRWFLDRIATHILAYEGDSDVVFFEGNYTEYHEDFVSRKGKNAEPQRVKYKKLK</sequence>
<keyword evidence="7 12" id="KW-0378">Hydrolase</keyword>
<dbReference type="SMART" id="SM00382">
    <property type="entry name" value="AAA"/>
    <property type="match status" value="2"/>
</dbReference>
<keyword evidence="2 12" id="KW-0963">Cytoplasm</keyword>
<evidence type="ECO:0000256" key="3">
    <source>
        <dbReference type="ARBA" id="ARBA00022555"/>
    </source>
</evidence>
<dbReference type="InterPro" id="IPR003439">
    <property type="entry name" value="ABC_transporter-like_ATP-bd"/>
</dbReference>
<comment type="subunit">
    <text evidence="12">Monomer. Probably contacts ribosomal proteins L1, L5, L33 and S7, the 16S and 23S rRNA and the P-site containing tRNA(fMet).</text>
</comment>